<keyword evidence="1" id="KW-1133">Transmembrane helix</keyword>
<gene>
    <name evidence="3" type="ORF">UFOPK1591_01260</name>
</gene>
<protein>
    <submittedName>
        <fullName evidence="3">Unannotated protein</fullName>
    </submittedName>
</protein>
<dbReference type="PANTHER" id="PTHR22911">
    <property type="entry name" value="ACYL-MALONYL CONDENSING ENZYME-RELATED"/>
    <property type="match status" value="1"/>
</dbReference>
<dbReference type="SUPFAM" id="SSF103481">
    <property type="entry name" value="Multidrug resistance efflux transporter EmrE"/>
    <property type="match status" value="1"/>
</dbReference>
<name>A0A6J6E1T3_9ZZZZ</name>
<accession>A0A6J6E1T3</accession>
<dbReference type="AlphaFoldDB" id="A0A6J6E1T3"/>
<evidence type="ECO:0000313" key="3">
    <source>
        <dbReference type="EMBL" id="CAB4570302.1"/>
    </source>
</evidence>
<dbReference type="Pfam" id="PF00892">
    <property type="entry name" value="EamA"/>
    <property type="match status" value="2"/>
</dbReference>
<dbReference type="InterPro" id="IPR000620">
    <property type="entry name" value="EamA_dom"/>
</dbReference>
<feature type="transmembrane region" description="Helical" evidence="1">
    <location>
        <begin position="227"/>
        <end position="248"/>
    </location>
</feature>
<feature type="transmembrane region" description="Helical" evidence="1">
    <location>
        <begin position="176"/>
        <end position="196"/>
    </location>
</feature>
<proteinExistence type="predicted"/>
<feature type="transmembrane region" description="Helical" evidence="1">
    <location>
        <begin position="35"/>
        <end position="55"/>
    </location>
</feature>
<feature type="domain" description="EamA" evidence="2">
    <location>
        <begin position="2"/>
        <end position="132"/>
    </location>
</feature>
<feature type="transmembrane region" description="Helical" evidence="1">
    <location>
        <begin position="146"/>
        <end position="164"/>
    </location>
</feature>
<feature type="transmembrane region" description="Helical" evidence="1">
    <location>
        <begin position="89"/>
        <end position="108"/>
    </location>
</feature>
<keyword evidence="1" id="KW-0812">Transmembrane</keyword>
<feature type="domain" description="EamA" evidence="2">
    <location>
        <begin position="145"/>
        <end position="295"/>
    </location>
</feature>
<dbReference type="EMBL" id="CAEZTD010000119">
    <property type="protein sequence ID" value="CAB4570302.1"/>
    <property type="molecule type" value="Genomic_DNA"/>
</dbReference>
<dbReference type="GO" id="GO:0016020">
    <property type="term" value="C:membrane"/>
    <property type="evidence" value="ECO:0007669"/>
    <property type="project" value="InterPro"/>
</dbReference>
<keyword evidence="1" id="KW-0472">Membrane</keyword>
<dbReference type="InterPro" id="IPR037185">
    <property type="entry name" value="EmrE-like"/>
</dbReference>
<feature type="transmembrane region" description="Helical" evidence="1">
    <location>
        <begin position="280"/>
        <end position="297"/>
    </location>
</feature>
<sequence>MLAAILGFVGALVFGASDFIGGLASKRMSALKVTFIAASVGLVVAVVGSFIIPSIHSPQAWFWGALAGVVGSSAIMLLYASLAIGPMSILSPLGAFVSAIFPVLWAILGGEELGLIGFAGLGLGLVAIVLVGFIPEKNAVRPSIKGLSLAVGAGILIGAFMIFIDQAPPDAGLTPLISNRIASATIMGGAIAVLALMGAARRRRAGVSATATHAGGNAAGWRAGLKLAILCGFVDGTGNALLLLGIQIGDLSVMSVLTAMYPAGTVILAAIILKERVAPIQAVGLVLAIVAAAMLALA</sequence>
<feature type="transmembrane region" description="Helical" evidence="1">
    <location>
        <begin position="6"/>
        <end position="23"/>
    </location>
</feature>
<organism evidence="3">
    <name type="scientific">freshwater metagenome</name>
    <dbReference type="NCBI Taxonomy" id="449393"/>
    <lineage>
        <taxon>unclassified sequences</taxon>
        <taxon>metagenomes</taxon>
        <taxon>ecological metagenomes</taxon>
    </lineage>
</organism>
<reference evidence="3" key="1">
    <citation type="submission" date="2020-05" db="EMBL/GenBank/DDBJ databases">
        <authorList>
            <person name="Chiriac C."/>
            <person name="Salcher M."/>
            <person name="Ghai R."/>
            <person name="Kavagutti S V."/>
        </authorList>
    </citation>
    <scope>NUCLEOTIDE SEQUENCE</scope>
</reference>
<evidence type="ECO:0000259" key="2">
    <source>
        <dbReference type="Pfam" id="PF00892"/>
    </source>
</evidence>
<feature type="transmembrane region" description="Helical" evidence="1">
    <location>
        <begin position="61"/>
        <end position="82"/>
    </location>
</feature>
<feature type="transmembrane region" description="Helical" evidence="1">
    <location>
        <begin position="254"/>
        <end position="273"/>
    </location>
</feature>
<feature type="transmembrane region" description="Helical" evidence="1">
    <location>
        <begin position="114"/>
        <end position="134"/>
    </location>
</feature>
<evidence type="ECO:0000256" key="1">
    <source>
        <dbReference type="SAM" id="Phobius"/>
    </source>
</evidence>